<accession>A0AAN9NJV7</accession>
<protein>
    <submittedName>
        <fullName evidence="1">Uncharacterized protein</fullName>
    </submittedName>
</protein>
<sequence length="66" mass="7608">MGFGGATCLNERACLFSPPLFSFINNNFIQNFITGHQEIRLHIHITDKLIRRGRYWFAEAIGLLRA</sequence>
<proteinExistence type="predicted"/>
<dbReference type="Proteomes" id="UP001374584">
    <property type="component" value="Unassembled WGS sequence"/>
</dbReference>
<comment type="caution">
    <text evidence="1">The sequence shown here is derived from an EMBL/GenBank/DDBJ whole genome shotgun (WGS) entry which is preliminary data.</text>
</comment>
<gene>
    <name evidence="1" type="ORF">VNO80_08106</name>
</gene>
<dbReference type="AlphaFoldDB" id="A0AAN9NJV7"/>
<keyword evidence="2" id="KW-1185">Reference proteome</keyword>
<evidence type="ECO:0000313" key="1">
    <source>
        <dbReference type="EMBL" id="KAK7374669.1"/>
    </source>
</evidence>
<name>A0AAN9NJV7_PHACN</name>
<evidence type="ECO:0000313" key="2">
    <source>
        <dbReference type="Proteomes" id="UP001374584"/>
    </source>
</evidence>
<reference evidence="1 2" key="1">
    <citation type="submission" date="2024-01" db="EMBL/GenBank/DDBJ databases">
        <title>The genomes of 5 underutilized Papilionoideae crops provide insights into root nodulation and disease resistanc.</title>
        <authorList>
            <person name="Jiang F."/>
        </authorList>
    </citation>
    <scope>NUCLEOTIDE SEQUENCE [LARGE SCALE GENOMIC DNA]</scope>
    <source>
        <strain evidence="1">JINMINGXINNONG_FW02</strain>
        <tissue evidence="1">Leaves</tissue>
    </source>
</reference>
<organism evidence="1 2">
    <name type="scientific">Phaseolus coccineus</name>
    <name type="common">Scarlet runner bean</name>
    <name type="synonym">Phaseolus multiflorus</name>
    <dbReference type="NCBI Taxonomy" id="3886"/>
    <lineage>
        <taxon>Eukaryota</taxon>
        <taxon>Viridiplantae</taxon>
        <taxon>Streptophyta</taxon>
        <taxon>Embryophyta</taxon>
        <taxon>Tracheophyta</taxon>
        <taxon>Spermatophyta</taxon>
        <taxon>Magnoliopsida</taxon>
        <taxon>eudicotyledons</taxon>
        <taxon>Gunneridae</taxon>
        <taxon>Pentapetalae</taxon>
        <taxon>rosids</taxon>
        <taxon>fabids</taxon>
        <taxon>Fabales</taxon>
        <taxon>Fabaceae</taxon>
        <taxon>Papilionoideae</taxon>
        <taxon>50 kb inversion clade</taxon>
        <taxon>NPAAA clade</taxon>
        <taxon>indigoferoid/millettioid clade</taxon>
        <taxon>Phaseoleae</taxon>
        <taxon>Phaseolus</taxon>
    </lineage>
</organism>
<dbReference type="EMBL" id="JAYMYR010000003">
    <property type="protein sequence ID" value="KAK7374669.1"/>
    <property type="molecule type" value="Genomic_DNA"/>
</dbReference>